<feature type="transmembrane region" description="Helical" evidence="1">
    <location>
        <begin position="238"/>
        <end position="257"/>
    </location>
</feature>
<sequence length="259" mass="26278">MGSPMTPVPEFVVAGMWGLVSGSGLLLGAIVADALSGKLSHRMVSAIMGFGGGVLFAVIATELVVRPHAGGAATWPTIALPVGAGIFSGINWYLARRGARDRKRCGECVEQPNEAERHGSGAAIAVGSVLDGIPEALVIGMSVAGGGAISLAVIVGFFLANVPQGLSSTSGMKLAGRSRTYIYTIWIGIPLIIAIAAGVGNFLLGSASAQEPAILLFAAGAVLAMLAEAMIPEAFENAPPFIGLITVLGFLAAYLIAQH</sequence>
<evidence type="ECO:0000256" key="1">
    <source>
        <dbReference type="SAM" id="Phobius"/>
    </source>
</evidence>
<geneLocation type="plasmid" evidence="2 3">
    <name>unnamed1</name>
</geneLocation>
<protein>
    <submittedName>
        <fullName evidence="2">ZIP family zinc transporter</fullName>
    </submittedName>
</protein>
<dbReference type="AlphaFoldDB" id="A0A7T3AEP3"/>
<feature type="transmembrane region" description="Helical" evidence="1">
    <location>
        <begin position="136"/>
        <end position="160"/>
    </location>
</feature>
<organism evidence="2 3">
    <name type="scientific">Sphingomonas paucimobilis</name>
    <name type="common">Pseudomonas paucimobilis</name>
    <dbReference type="NCBI Taxonomy" id="13689"/>
    <lineage>
        <taxon>Bacteria</taxon>
        <taxon>Pseudomonadati</taxon>
        <taxon>Pseudomonadota</taxon>
        <taxon>Alphaproteobacteria</taxon>
        <taxon>Sphingomonadales</taxon>
        <taxon>Sphingomonadaceae</taxon>
        <taxon>Sphingomonas</taxon>
    </lineage>
</organism>
<feature type="transmembrane region" description="Helical" evidence="1">
    <location>
        <begin position="180"/>
        <end position="204"/>
    </location>
</feature>
<evidence type="ECO:0000313" key="3">
    <source>
        <dbReference type="Proteomes" id="UP000594836"/>
    </source>
</evidence>
<feature type="transmembrane region" description="Helical" evidence="1">
    <location>
        <begin position="12"/>
        <end position="31"/>
    </location>
</feature>
<reference evidence="2 3" key="1">
    <citation type="submission" date="2020-12" db="EMBL/GenBank/DDBJ databases">
        <title>FDA dAtabase for Regulatory Grade micrObial Sequences (FDA-ARGOS): Supporting development and validation of Infectious Disease Dx tests.</title>
        <authorList>
            <person name="Sproer C."/>
            <person name="Gronow S."/>
            <person name="Severitt S."/>
            <person name="Schroder I."/>
            <person name="Tallon L."/>
            <person name="Sadzewicz L."/>
            <person name="Zhao X."/>
            <person name="Boylan J."/>
            <person name="Ott S."/>
            <person name="Bowen H."/>
            <person name="Vavikolanu K."/>
            <person name="Mehta A."/>
            <person name="Aluvathingal J."/>
            <person name="Nadendla S."/>
            <person name="Lowell S."/>
            <person name="Myers T."/>
            <person name="Yan Y."/>
            <person name="Sichtig H."/>
        </authorList>
    </citation>
    <scope>NUCLEOTIDE SEQUENCE [LARGE SCALE GENOMIC DNA]</scope>
    <source>
        <strain evidence="2 3">FDAARGOS_881</strain>
        <plasmid evidence="2 3">unnamed1</plasmid>
    </source>
</reference>
<accession>A0A7T3AEP3</accession>
<keyword evidence="2" id="KW-0614">Plasmid</keyword>
<feature type="transmembrane region" description="Helical" evidence="1">
    <location>
        <begin position="73"/>
        <end position="94"/>
    </location>
</feature>
<evidence type="ECO:0000313" key="2">
    <source>
        <dbReference type="EMBL" id="QPT11246.1"/>
    </source>
</evidence>
<dbReference type="EMBL" id="CP065714">
    <property type="protein sequence ID" value="QPT11246.1"/>
    <property type="molecule type" value="Genomic_DNA"/>
</dbReference>
<proteinExistence type="predicted"/>
<dbReference type="Proteomes" id="UP000594836">
    <property type="component" value="Plasmid unnamed1"/>
</dbReference>
<feature type="transmembrane region" description="Helical" evidence="1">
    <location>
        <begin position="213"/>
        <end position="232"/>
    </location>
</feature>
<keyword evidence="1" id="KW-0472">Membrane</keyword>
<keyword evidence="1" id="KW-1133">Transmembrane helix</keyword>
<feature type="transmembrane region" description="Helical" evidence="1">
    <location>
        <begin position="43"/>
        <end position="61"/>
    </location>
</feature>
<name>A0A7T3AEP3_SPHPI</name>
<keyword evidence="1" id="KW-0812">Transmembrane</keyword>
<gene>
    <name evidence="2" type="ORF">I6G38_20105</name>
</gene>